<dbReference type="AlphaFoldDB" id="A0A7R8UMJ5"/>
<dbReference type="InParanoid" id="A0A7R8UMJ5"/>
<feature type="region of interest" description="Disordered" evidence="10">
    <location>
        <begin position="591"/>
        <end position="640"/>
    </location>
</feature>
<dbReference type="FunFam" id="2.40.10.10:FF:000028">
    <property type="entry name" value="Serine protease easter"/>
    <property type="match status" value="1"/>
</dbReference>
<dbReference type="PANTHER" id="PTHR24256">
    <property type="entry name" value="TRYPTASE-RELATED"/>
    <property type="match status" value="1"/>
</dbReference>
<dbReference type="CDD" id="cd00190">
    <property type="entry name" value="Tryp_SPc"/>
    <property type="match status" value="1"/>
</dbReference>
<feature type="region of interest" description="Disordered" evidence="10">
    <location>
        <begin position="94"/>
        <end position="121"/>
    </location>
</feature>
<keyword evidence="3" id="KW-0378">Hydrolase</keyword>
<feature type="compositionally biased region" description="Low complexity" evidence="10">
    <location>
        <begin position="614"/>
        <end position="640"/>
    </location>
</feature>
<accession>A0A7R8UMJ5</accession>
<feature type="region of interest" description="Disordered" evidence="10">
    <location>
        <begin position="334"/>
        <end position="393"/>
    </location>
</feature>
<evidence type="ECO:0000256" key="3">
    <source>
        <dbReference type="ARBA" id="ARBA00022801"/>
    </source>
</evidence>
<organism evidence="14 15">
    <name type="scientific">Hermetia illucens</name>
    <name type="common">Black soldier fly</name>
    <dbReference type="NCBI Taxonomy" id="343691"/>
    <lineage>
        <taxon>Eukaryota</taxon>
        <taxon>Metazoa</taxon>
        <taxon>Ecdysozoa</taxon>
        <taxon>Arthropoda</taxon>
        <taxon>Hexapoda</taxon>
        <taxon>Insecta</taxon>
        <taxon>Pterygota</taxon>
        <taxon>Neoptera</taxon>
        <taxon>Endopterygota</taxon>
        <taxon>Diptera</taxon>
        <taxon>Brachycera</taxon>
        <taxon>Stratiomyomorpha</taxon>
        <taxon>Stratiomyidae</taxon>
        <taxon>Hermetiinae</taxon>
        <taxon>Hermetia</taxon>
    </lineage>
</organism>
<keyword evidence="5" id="KW-0106">Calcium</keyword>
<evidence type="ECO:0000256" key="2">
    <source>
        <dbReference type="ARBA" id="ARBA00022729"/>
    </source>
</evidence>
<proteinExistence type="inferred from homology"/>
<feature type="chain" id="PRO_5031397514" description="CLIP domain-containing serine protease" evidence="11">
    <location>
        <begin position="26"/>
        <end position="983"/>
    </location>
</feature>
<keyword evidence="8" id="KW-0325">Glycoprotein</keyword>
<sequence length="983" mass="105590">MKFFTSAILFFELVLSWRVIHEVEGLPDTFRAACTVPDGSSGVCLPYTQCSSFQEWKGKNRGSPRFLAHLRELHSICGNKDIERVAVICCSRPGNDASQTSTSSATRSGPSAGNRLNTSTPLNPVLTKSAKEVVGGCTDTDSCTIGGVQDNTRIDCIAPDGISGICLPDKQCLSFVQWASKNKGSAKFTTYSRKSHIICGNMYIDNQPVICCPDSNNDASHSAKQLGSFSITKLDTSIPLSPAISKSAKEVTGIVKEVEATSRVDCVGPNGSSGICLPYKQCSPFIDWVVKNKNSPRFMANLRELHTICNENKIDGQSVICCFGPNNDPWPTSIFGVSNSGASPRKDSDTESHSATQHGASPKKDSDTPPSSTFDDSNSDSDAPIQLSPVIPKSAKEIVGTNKGAENTSRIDCIAPDGGSGVCLPSKRCPSFLQWTIKNVDSPGFVAHFVELRTICGNKTVGGQTVICCSGPYNGASQPSSKLLASNSAPPSDPSSGNRLNISDPLSAIIQEPAEELVGTKNHCITPKGDNGTCVPLRECPHLIRFYLGLEDSPAAVSYLTQSRANCRNKRIGDEPLVCCTQTFGEIPGTRSIFGNINQGSAPSETEQPRPEEIPTTTTPTSTTTVPTLTTPVSTVTSSETMEEEIKDCMVPDGWFGSCKALSDCSEYVAHLQSNPGDVSFAALLRESNRRCKAKPPIICCPDGEGAFPPPDTLADLVDEATPIPETPERSCGLAKEGEQKILGDVQVGHWPWLALLGYDSPSDTEFLCGGTLVSRRHVVTAAHCINDDLRSVRLGEHDLRDDGETQHVDIPIAEKVQHPGFNPDTIHFDVAVISLTSDVAFTDTIRPICIPDKTKYDTRSLIGYSPYVAGWGRTLEGFDSKNVLNELQLVIFDNNQCKGQFGVDNVDEGTICAGYLGNKTDFCYGDCGGPLMMAEETTEGTWYYNLLGIAVQGVGCVGANNPSPYVSVPYYADWIRDKISEG</sequence>
<dbReference type="OMA" id="CIEIEEC"/>
<dbReference type="InterPro" id="IPR022700">
    <property type="entry name" value="CLIP"/>
</dbReference>
<feature type="signal peptide" evidence="11">
    <location>
        <begin position="1"/>
        <end position="25"/>
    </location>
</feature>
<feature type="compositionally biased region" description="Polar residues" evidence="10">
    <location>
        <begin position="109"/>
        <end position="121"/>
    </location>
</feature>
<feature type="region of interest" description="Disordered" evidence="10">
    <location>
        <begin position="480"/>
        <end position="502"/>
    </location>
</feature>
<evidence type="ECO:0000256" key="11">
    <source>
        <dbReference type="SAM" id="SignalP"/>
    </source>
</evidence>
<reference evidence="14 15" key="1">
    <citation type="submission" date="2020-11" db="EMBL/GenBank/DDBJ databases">
        <authorList>
            <person name="Wallbank WR R."/>
            <person name="Pardo Diaz C."/>
            <person name="Kozak K."/>
            <person name="Martin S."/>
            <person name="Jiggins C."/>
            <person name="Moest M."/>
            <person name="Warren A I."/>
            <person name="Generalovic N T."/>
            <person name="Byers J.R.P. K."/>
            <person name="Montejo-Kovacevich G."/>
            <person name="Yen C E."/>
        </authorList>
    </citation>
    <scope>NUCLEOTIDE SEQUENCE [LARGE SCALE GENOMIC DNA]</scope>
</reference>
<feature type="domain" description="Clip" evidence="13">
    <location>
        <begin position="265"/>
        <end position="322"/>
    </location>
</feature>
<dbReference type="SUPFAM" id="SSF50494">
    <property type="entry name" value="Trypsin-like serine proteases"/>
    <property type="match status" value="1"/>
</dbReference>
<keyword evidence="15" id="KW-1185">Reference proteome</keyword>
<dbReference type="InterPro" id="IPR001254">
    <property type="entry name" value="Trypsin_dom"/>
</dbReference>
<feature type="compositionally biased region" description="Polar residues" evidence="10">
    <location>
        <begin position="593"/>
        <end position="604"/>
    </location>
</feature>
<feature type="domain" description="Clip" evidence="13">
    <location>
        <begin position="33"/>
        <end position="90"/>
    </location>
</feature>
<keyword evidence="7" id="KW-1015">Disulfide bond</keyword>
<dbReference type="InterPro" id="IPR009003">
    <property type="entry name" value="Peptidase_S1_PA"/>
</dbReference>
<feature type="compositionally biased region" description="Low complexity" evidence="10">
    <location>
        <begin position="485"/>
        <end position="496"/>
    </location>
</feature>
<evidence type="ECO:0000256" key="6">
    <source>
        <dbReference type="ARBA" id="ARBA00023145"/>
    </source>
</evidence>
<dbReference type="Gene3D" id="2.40.10.10">
    <property type="entry name" value="Trypsin-like serine proteases"/>
    <property type="match status" value="2"/>
</dbReference>
<evidence type="ECO:0000313" key="14">
    <source>
        <dbReference type="EMBL" id="CAD7083359.1"/>
    </source>
</evidence>
<dbReference type="OrthoDB" id="425190at2759"/>
<name>A0A7R8UMJ5_HERIL</name>
<comment type="similarity">
    <text evidence="9">Belongs to the peptidase S1 family. CLIP subfamily.</text>
</comment>
<dbReference type="Pfam" id="PF00089">
    <property type="entry name" value="Trypsin"/>
    <property type="match status" value="1"/>
</dbReference>
<dbReference type="InterPro" id="IPR043504">
    <property type="entry name" value="Peptidase_S1_PA_chymotrypsin"/>
</dbReference>
<dbReference type="InterPro" id="IPR038565">
    <property type="entry name" value="CLIP_sf"/>
</dbReference>
<feature type="domain" description="Clip" evidence="13">
    <location>
        <begin position="155"/>
        <end position="212"/>
    </location>
</feature>
<evidence type="ECO:0000256" key="10">
    <source>
        <dbReference type="SAM" id="MobiDB-lite"/>
    </source>
</evidence>
<dbReference type="PROSITE" id="PS51888">
    <property type="entry name" value="CLIP"/>
    <property type="match status" value="5"/>
</dbReference>
<evidence type="ECO:0000256" key="8">
    <source>
        <dbReference type="ARBA" id="ARBA00023180"/>
    </source>
</evidence>
<feature type="domain" description="Peptidase S1" evidence="12">
    <location>
        <begin position="742"/>
        <end position="981"/>
    </location>
</feature>
<evidence type="ECO:0000313" key="15">
    <source>
        <dbReference type="Proteomes" id="UP000594454"/>
    </source>
</evidence>
<keyword evidence="2 11" id="KW-0732">Signal</keyword>
<evidence type="ECO:0000256" key="4">
    <source>
        <dbReference type="ARBA" id="ARBA00022825"/>
    </source>
</evidence>
<dbReference type="Gene3D" id="3.30.1640.30">
    <property type="match status" value="6"/>
</dbReference>
<dbReference type="InterPro" id="IPR051487">
    <property type="entry name" value="Ser/Thr_Proteases_Immune/Dev"/>
</dbReference>
<evidence type="ECO:0000259" key="13">
    <source>
        <dbReference type="PROSITE" id="PS51888"/>
    </source>
</evidence>
<dbReference type="SMART" id="SM00020">
    <property type="entry name" value="Tryp_SPc"/>
    <property type="match status" value="1"/>
</dbReference>
<evidence type="ECO:0008006" key="16">
    <source>
        <dbReference type="Google" id="ProtNLM"/>
    </source>
</evidence>
<protein>
    <recommendedName>
        <fullName evidence="16">CLIP domain-containing serine protease</fullName>
    </recommendedName>
</protein>
<evidence type="ECO:0000256" key="1">
    <source>
        <dbReference type="ARBA" id="ARBA00022670"/>
    </source>
</evidence>
<gene>
    <name evidence="14" type="ORF">HERILL_LOCUS6328</name>
</gene>
<feature type="domain" description="Clip" evidence="13">
    <location>
        <begin position="412"/>
        <end position="469"/>
    </location>
</feature>
<dbReference type="SMART" id="SM00680">
    <property type="entry name" value="CLIP"/>
    <property type="match status" value="6"/>
</dbReference>
<evidence type="ECO:0000256" key="9">
    <source>
        <dbReference type="ARBA" id="ARBA00024195"/>
    </source>
</evidence>
<keyword evidence="6" id="KW-0865">Zymogen</keyword>
<keyword evidence="1" id="KW-0645">Protease</keyword>
<dbReference type="PROSITE" id="PS00134">
    <property type="entry name" value="TRYPSIN_HIS"/>
    <property type="match status" value="1"/>
</dbReference>
<evidence type="ECO:0000256" key="7">
    <source>
        <dbReference type="ARBA" id="ARBA00023157"/>
    </source>
</evidence>
<dbReference type="Proteomes" id="UP000594454">
    <property type="component" value="Chromosome 2"/>
</dbReference>
<dbReference type="GO" id="GO:0004252">
    <property type="term" value="F:serine-type endopeptidase activity"/>
    <property type="evidence" value="ECO:0007669"/>
    <property type="project" value="InterPro"/>
</dbReference>
<dbReference type="PRINTS" id="PR00722">
    <property type="entry name" value="CHYMOTRYPSIN"/>
</dbReference>
<dbReference type="InterPro" id="IPR001314">
    <property type="entry name" value="Peptidase_S1A"/>
</dbReference>
<feature type="domain" description="Clip" evidence="13">
    <location>
        <begin position="523"/>
        <end position="580"/>
    </location>
</feature>
<feature type="compositionally biased region" description="Low complexity" evidence="10">
    <location>
        <begin position="97"/>
        <end position="108"/>
    </location>
</feature>
<evidence type="ECO:0000259" key="12">
    <source>
        <dbReference type="PROSITE" id="PS50240"/>
    </source>
</evidence>
<dbReference type="InterPro" id="IPR018114">
    <property type="entry name" value="TRYPSIN_HIS"/>
</dbReference>
<dbReference type="Pfam" id="PF12032">
    <property type="entry name" value="CLIP"/>
    <property type="match status" value="6"/>
</dbReference>
<dbReference type="PROSITE" id="PS50240">
    <property type="entry name" value="TRYPSIN_DOM"/>
    <property type="match status" value="1"/>
</dbReference>
<keyword evidence="4" id="KW-0720">Serine protease</keyword>
<dbReference type="EMBL" id="LR899010">
    <property type="protein sequence ID" value="CAD7083359.1"/>
    <property type="molecule type" value="Genomic_DNA"/>
</dbReference>
<feature type="compositionally biased region" description="Low complexity" evidence="10">
    <location>
        <begin position="368"/>
        <end position="382"/>
    </location>
</feature>
<evidence type="ECO:0000256" key="5">
    <source>
        <dbReference type="ARBA" id="ARBA00022837"/>
    </source>
</evidence>
<dbReference type="GO" id="GO:0006508">
    <property type="term" value="P:proteolysis"/>
    <property type="evidence" value="ECO:0007669"/>
    <property type="project" value="UniProtKB-KW"/>
</dbReference>